<keyword evidence="3" id="KW-0158">Chromosome</keyword>
<dbReference type="Proteomes" id="UP000235371">
    <property type="component" value="Unassembled WGS sequence"/>
</dbReference>
<name>A0A2J6T7F6_9HELO</name>
<dbReference type="InterPro" id="IPR036570">
    <property type="entry name" value="HORMA_dom_sf"/>
</dbReference>
<dbReference type="PANTHER" id="PTHR48225">
    <property type="entry name" value="HORMA DOMAIN-CONTAINING PROTEIN 1"/>
    <property type="match status" value="1"/>
</dbReference>
<keyword evidence="9" id="KW-1185">Reference proteome</keyword>
<dbReference type="STRING" id="1095630.A0A2J6T7F6"/>
<accession>A0A2J6T7F6</accession>
<evidence type="ECO:0000256" key="4">
    <source>
        <dbReference type="ARBA" id="ARBA00023242"/>
    </source>
</evidence>
<dbReference type="PROSITE" id="PS50815">
    <property type="entry name" value="HORMA"/>
    <property type="match status" value="1"/>
</dbReference>
<keyword evidence="5" id="KW-0469">Meiosis</keyword>
<dbReference type="GO" id="GO:0005634">
    <property type="term" value="C:nucleus"/>
    <property type="evidence" value="ECO:0007669"/>
    <property type="project" value="UniProtKB-SubCell"/>
</dbReference>
<dbReference type="InParanoid" id="A0A2J6T7F6"/>
<dbReference type="AlphaFoldDB" id="A0A2J6T7F6"/>
<dbReference type="RefSeq" id="XP_024735856.1">
    <property type="nucleotide sequence ID" value="XM_024872694.1"/>
</dbReference>
<organism evidence="8 9">
    <name type="scientific">Hyaloscypha bicolor E</name>
    <dbReference type="NCBI Taxonomy" id="1095630"/>
    <lineage>
        <taxon>Eukaryota</taxon>
        <taxon>Fungi</taxon>
        <taxon>Dikarya</taxon>
        <taxon>Ascomycota</taxon>
        <taxon>Pezizomycotina</taxon>
        <taxon>Leotiomycetes</taxon>
        <taxon>Helotiales</taxon>
        <taxon>Hyaloscyphaceae</taxon>
        <taxon>Hyaloscypha</taxon>
        <taxon>Hyaloscypha bicolor</taxon>
    </lineage>
</organism>
<dbReference type="GO" id="GO:0051321">
    <property type="term" value="P:meiotic cell cycle"/>
    <property type="evidence" value="ECO:0007669"/>
    <property type="project" value="UniProtKB-KW"/>
</dbReference>
<reference evidence="8 9" key="1">
    <citation type="submission" date="2016-04" db="EMBL/GenBank/DDBJ databases">
        <title>A degradative enzymes factory behind the ericoid mycorrhizal symbiosis.</title>
        <authorList>
            <consortium name="DOE Joint Genome Institute"/>
            <person name="Martino E."/>
            <person name="Morin E."/>
            <person name="Grelet G."/>
            <person name="Kuo A."/>
            <person name="Kohler A."/>
            <person name="Daghino S."/>
            <person name="Barry K."/>
            <person name="Choi C."/>
            <person name="Cichocki N."/>
            <person name="Clum A."/>
            <person name="Copeland A."/>
            <person name="Hainaut M."/>
            <person name="Haridas S."/>
            <person name="Labutti K."/>
            <person name="Lindquist E."/>
            <person name="Lipzen A."/>
            <person name="Khouja H.-R."/>
            <person name="Murat C."/>
            <person name="Ohm R."/>
            <person name="Olson A."/>
            <person name="Spatafora J."/>
            <person name="Veneault-Fourrey C."/>
            <person name="Henrissat B."/>
            <person name="Grigoriev I."/>
            <person name="Martin F."/>
            <person name="Perotto S."/>
        </authorList>
    </citation>
    <scope>NUCLEOTIDE SEQUENCE [LARGE SCALE GENOMIC DNA]</scope>
    <source>
        <strain evidence="8 9">E</strain>
    </source>
</reference>
<gene>
    <name evidence="8" type="ORF">K444DRAFT_419508</name>
</gene>
<keyword evidence="4" id="KW-0539">Nucleus</keyword>
<dbReference type="PANTHER" id="PTHR48225:SF7">
    <property type="entry name" value="MEIOSIS-SPECIFIC PROTEIN HOP1"/>
    <property type="match status" value="1"/>
</dbReference>
<feature type="region of interest" description="Disordered" evidence="6">
    <location>
        <begin position="188"/>
        <end position="208"/>
    </location>
</feature>
<dbReference type="Pfam" id="PF02301">
    <property type="entry name" value="HORMA"/>
    <property type="match status" value="1"/>
</dbReference>
<evidence type="ECO:0000256" key="3">
    <source>
        <dbReference type="ARBA" id="ARBA00022454"/>
    </source>
</evidence>
<comment type="subcellular location">
    <subcellularLocation>
        <location evidence="2">Chromosome</location>
    </subcellularLocation>
    <subcellularLocation>
        <location evidence="1">Nucleus</location>
    </subcellularLocation>
</comment>
<evidence type="ECO:0000313" key="9">
    <source>
        <dbReference type="Proteomes" id="UP000235371"/>
    </source>
</evidence>
<proteinExistence type="predicted"/>
<evidence type="ECO:0000259" key="7">
    <source>
        <dbReference type="PROSITE" id="PS50815"/>
    </source>
</evidence>
<evidence type="ECO:0000256" key="2">
    <source>
        <dbReference type="ARBA" id="ARBA00004286"/>
    </source>
</evidence>
<dbReference type="GO" id="GO:0005694">
    <property type="term" value="C:chromosome"/>
    <property type="evidence" value="ECO:0007669"/>
    <property type="project" value="UniProtKB-SubCell"/>
</dbReference>
<dbReference type="InterPro" id="IPR051294">
    <property type="entry name" value="HORMA_MeioticProgression"/>
</dbReference>
<dbReference type="GeneID" id="36580774"/>
<sequence length="516" mass="57764">MMWHFPKRGKTPGLDKFLDCLESGAQDALGKGYLRKLNLSIARMDDGPITEANLIESYTVKFSYDSGNVVSQIYSETGDMRSSTPQPVVLLNVKNGARKLLNNVASYLWNSSKHGELQDYPLPTSFRMIMAMDYNDGTPPDYQAPRFHQGDEHASRLINLGHFSENRVMNTGYHRVSVGWHLSGAVQQPTQTSQPVDNGDSRPTRITRSICNPQTPVMRGRQQSVSSELGGQTQPDAMRQIGGMGAFRQPNTDTQDTRPLYNRSFSATRSSAKRRRTGHAQPRLRYPPYTQSVIDLFDSQGCTSTSGDVDCDCGAEGDSGDLVHCLKCGSSHHAQCYGYLDGSHPVNVVCYLCLLHPDNGPKEHELYQEMQHLCVKRRVLHYLLEHGPSAHIKRLKEYASIPENLGVIEAFLEELEHGGYIKIELGLLNDKASVAFYTLAADEKTIRSNYFRPQQKISHHVGRFPIAIQSIRSDTSPIVCRARNTTYCSIQRYFGWSIGQPESNFDNSKPCRIPGT</sequence>
<protein>
    <recommendedName>
        <fullName evidence="7">HORMA domain-containing protein</fullName>
    </recommendedName>
</protein>
<feature type="domain" description="HORMA" evidence="7">
    <location>
        <begin position="1"/>
        <end position="180"/>
    </location>
</feature>
<dbReference type="SUPFAM" id="SSF56019">
    <property type="entry name" value="The spindle assembly checkpoint protein mad2"/>
    <property type="match status" value="1"/>
</dbReference>
<dbReference type="Gene3D" id="3.30.900.10">
    <property type="entry name" value="HORMA domain"/>
    <property type="match status" value="1"/>
</dbReference>
<evidence type="ECO:0000256" key="1">
    <source>
        <dbReference type="ARBA" id="ARBA00004123"/>
    </source>
</evidence>
<evidence type="ECO:0000313" key="8">
    <source>
        <dbReference type="EMBL" id="PMD58952.1"/>
    </source>
</evidence>
<evidence type="ECO:0000256" key="5">
    <source>
        <dbReference type="ARBA" id="ARBA00023254"/>
    </source>
</evidence>
<dbReference type="EMBL" id="KZ613817">
    <property type="protein sequence ID" value="PMD58952.1"/>
    <property type="molecule type" value="Genomic_DNA"/>
</dbReference>
<dbReference type="FunCoup" id="A0A2J6T7F6">
    <property type="interactions" value="79"/>
</dbReference>
<dbReference type="OrthoDB" id="1928087at2759"/>
<dbReference type="InterPro" id="IPR003511">
    <property type="entry name" value="HORMA_dom"/>
</dbReference>
<evidence type="ECO:0000256" key="6">
    <source>
        <dbReference type="SAM" id="MobiDB-lite"/>
    </source>
</evidence>